<dbReference type="SUPFAM" id="SSF56219">
    <property type="entry name" value="DNase I-like"/>
    <property type="match status" value="1"/>
</dbReference>
<dbReference type="GO" id="GO:0008311">
    <property type="term" value="F:double-stranded DNA 3'-5' DNA exonuclease activity"/>
    <property type="evidence" value="ECO:0007669"/>
    <property type="project" value="UniProtKB-EC"/>
</dbReference>
<evidence type="ECO:0000256" key="2">
    <source>
        <dbReference type="ARBA" id="ARBA00022723"/>
    </source>
</evidence>
<feature type="binding site" evidence="6">
    <location>
        <position position="147"/>
    </location>
    <ligand>
        <name>Mg(2+)</name>
        <dbReference type="ChEBI" id="CHEBI:18420"/>
        <label>1</label>
    </ligand>
</feature>
<keyword evidence="6" id="KW-0464">Manganese</keyword>
<keyword evidence="10" id="KW-1185">Reference proteome</keyword>
<evidence type="ECO:0000256" key="5">
    <source>
        <dbReference type="PIRSR" id="PIRSR604808-1"/>
    </source>
</evidence>
<dbReference type="STRING" id="1123501.Wenmar_01600"/>
<feature type="site" description="Transition state stabilizer" evidence="7">
    <location>
        <position position="149"/>
    </location>
</feature>
<feature type="binding site" evidence="6">
    <location>
        <position position="248"/>
    </location>
    <ligand>
        <name>Mg(2+)</name>
        <dbReference type="ChEBI" id="CHEBI:18420"/>
        <label>1</label>
    </ligand>
</feature>
<dbReference type="PROSITE" id="PS51435">
    <property type="entry name" value="AP_NUCLEASE_F1_4"/>
    <property type="match status" value="1"/>
</dbReference>
<dbReference type="EMBL" id="AONG01000008">
    <property type="protein sequence ID" value="KIQ70030.1"/>
    <property type="molecule type" value="Genomic_DNA"/>
</dbReference>
<dbReference type="GO" id="GO:0046872">
    <property type="term" value="F:metal ion binding"/>
    <property type="evidence" value="ECO:0007669"/>
    <property type="project" value="UniProtKB-KW"/>
</dbReference>
<feature type="binding site" evidence="6">
    <location>
        <position position="149"/>
    </location>
    <ligand>
        <name>Mg(2+)</name>
        <dbReference type="ChEBI" id="CHEBI:18420"/>
        <label>1</label>
    </ligand>
</feature>
<dbReference type="CDD" id="cd09086">
    <property type="entry name" value="ExoIII-like_AP-endo"/>
    <property type="match status" value="1"/>
</dbReference>
<evidence type="ECO:0000256" key="4">
    <source>
        <dbReference type="ARBA" id="ARBA00022842"/>
    </source>
</evidence>
<proteinExistence type="inferred from homology"/>
<organism evidence="9 10">
    <name type="scientific">Wenxinia marina DSM 24838</name>
    <dbReference type="NCBI Taxonomy" id="1123501"/>
    <lineage>
        <taxon>Bacteria</taxon>
        <taxon>Pseudomonadati</taxon>
        <taxon>Pseudomonadota</taxon>
        <taxon>Alphaproteobacteria</taxon>
        <taxon>Rhodobacterales</taxon>
        <taxon>Roseobacteraceae</taxon>
        <taxon>Wenxinia</taxon>
    </lineage>
</organism>
<feature type="binding site" evidence="6">
    <location>
        <position position="247"/>
    </location>
    <ligand>
        <name>Mg(2+)</name>
        <dbReference type="ChEBI" id="CHEBI:18420"/>
        <label>1</label>
    </ligand>
</feature>
<feature type="domain" description="Endonuclease/exonuclease/phosphatase" evidence="8">
    <location>
        <begin position="4"/>
        <end position="248"/>
    </location>
</feature>
<feature type="active site" description="Proton acceptor" evidence="5">
    <location>
        <position position="248"/>
    </location>
</feature>
<comment type="caution">
    <text evidence="9">The sequence shown here is derived from an EMBL/GenBank/DDBJ whole genome shotgun (WGS) entry which is preliminary data.</text>
</comment>
<evidence type="ECO:0000313" key="9">
    <source>
        <dbReference type="EMBL" id="KIQ70030.1"/>
    </source>
</evidence>
<feature type="site" description="Important for catalytic activity" evidence="7">
    <location>
        <position position="218"/>
    </location>
</feature>
<accession>A0A0D0NP12</accession>
<dbReference type="PANTHER" id="PTHR43250">
    <property type="entry name" value="EXODEOXYRIBONUCLEASE III"/>
    <property type="match status" value="1"/>
</dbReference>
<evidence type="ECO:0000256" key="3">
    <source>
        <dbReference type="ARBA" id="ARBA00022801"/>
    </source>
</evidence>
<evidence type="ECO:0000259" key="8">
    <source>
        <dbReference type="Pfam" id="PF03372"/>
    </source>
</evidence>
<feature type="site" description="Interaction with DNA substrate" evidence="7">
    <location>
        <position position="248"/>
    </location>
</feature>
<comment type="similarity">
    <text evidence="1">Belongs to the DNA repair enzymes AP/ExoA family.</text>
</comment>
<feature type="binding site" evidence="6">
    <location>
        <position position="7"/>
    </location>
    <ligand>
        <name>Mg(2+)</name>
        <dbReference type="ChEBI" id="CHEBI:18420"/>
        <label>1</label>
    </ligand>
</feature>
<protein>
    <submittedName>
        <fullName evidence="9">Exodeoxyribonuclease III</fullName>
        <ecNumber evidence="9">3.1.11.2</ecNumber>
    </submittedName>
</protein>
<dbReference type="GO" id="GO:0006281">
    <property type="term" value="P:DNA repair"/>
    <property type="evidence" value="ECO:0007669"/>
    <property type="project" value="InterPro"/>
</dbReference>
<gene>
    <name evidence="9" type="ORF">Wenmar_01600</name>
</gene>
<reference evidence="9 10" key="1">
    <citation type="submission" date="2013-01" db="EMBL/GenBank/DDBJ databases">
        <authorList>
            <person name="Fiebig A."/>
            <person name="Goeker M."/>
            <person name="Klenk H.-P.P."/>
        </authorList>
    </citation>
    <scope>NUCLEOTIDE SEQUENCE [LARGE SCALE GENOMIC DNA]</scope>
    <source>
        <strain evidence="9 10">DSM 24838</strain>
    </source>
</reference>
<feature type="active site" description="Proton donor/acceptor" evidence="5">
    <location>
        <position position="147"/>
    </location>
</feature>
<dbReference type="eggNOG" id="COG0708">
    <property type="taxonomic scope" value="Bacteria"/>
</dbReference>
<keyword evidence="4 6" id="KW-0460">Magnesium</keyword>
<dbReference type="NCBIfam" id="TIGR00633">
    <property type="entry name" value="xth"/>
    <property type="match status" value="1"/>
</dbReference>
<sequence length="256" mass="28682">MRIATWNINDVRKRVDLVLEFLAEVQPDALCLQELKCEDGAFPADAFEAAGYGAVWRGQRTWNGVAILGRGRAPVLVRDTLPGDPDDREARYIEAAVEGVLIACLYAPNGNPQPGPKFERKLAWTDRFVAHAAALWEAGVPAVLAGDYNIAPTAADVYEGHSYDDNALIQPGPRAQWERLVAQGWVDAVRAGFPDGEAFTFWDYRRRRWENDKGLRLDHLLLSGEVAPRLREVCVDRPWRGRENASDHAPVWVDLR</sequence>
<dbReference type="Pfam" id="PF03372">
    <property type="entry name" value="Exo_endo_phos"/>
    <property type="match status" value="1"/>
</dbReference>
<evidence type="ECO:0000256" key="1">
    <source>
        <dbReference type="ARBA" id="ARBA00007092"/>
    </source>
</evidence>
<dbReference type="EC" id="3.1.11.2" evidence="9"/>
<dbReference type="PATRIC" id="fig|1123501.6.peg.1693"/>
<dbReference type="InterPro" id="IPR036691">
    <property type="entry name" value="Endo/exonu/phosph_ase_sf"/>
</dbReference>
<evidence type="ECO:0000256" key="6">
    <source>
        <dbReference type="PIRSR" id="PIRSR604808-2"/>
    </source>
</evidence>
<dbReference type="InterPro" id="IPR005135">
    <property type="entry name" value="Endo/exonuclease/phosphatase"/>
</dbReference>
<feature type="binding site" evidence="6">
    <location>
        <position position="34"/>
    </location>
    <ligand>
        <name>Mg(2+)</name>
        <dbReference type="ChEBI" id="CHEBI:18420"/>
        <label>1</label>
    </ligand>
</feature>
<keyword evidence="3 9" id="KW-0378">Hydrolase</keyword>
<dbReference type="RefSeq" id="WP_018301038.1">
    <property type="nucleotide sequence ID" value="NZ_KB902276.1"/>
</dbReference>
<dbReference type="PANTHER" id="PTHR43250:SF1">
    <property type="entry name" value="EXODEOXYRIBONUCLEASE III"/>
    <property type="match status" value="1"/>
</dbReference>
<feature type="active site" evidence="5">
    <location>
        <position position="106"/>
    </location>
</feature>
<evidence type="ECO:0000313" key="10">
    <source>
        <dbReference type="Proteomes" id="UP000035100"/>
    </source>
</evidence>
<dbReference type="Proteomes" id="UP000035100">
    <property type="component" value="Unassembled WGS sequence"/>
</dbReference>
<dbReference type="InterPro" id="IPR037493">
    <property type="entry name" value="ExoIII-like"/>
</dbReference>
<comment type="cofactor">
    <cofactor evidence="6">
        <name>Mg(2+)</name>
        <dbReference type="ChEBI" id="CHEBI:18420"/>
    </cofactor>
    <cofactor evidence="6">
        <name>Mn(2+)</name>
        <dbReference type="ChEBI" id="CHEBI:29035"/>
    </cofactor>
    <text evidence="6">Probably binds two magnesium or manganese ions per subunit.</text>
</comment>
<dbReference type="NCBIfam" id="TIGR00195">
    <property type="entry name" value="exoDNase_III"/>
    <property type="match status" value="1"/>
</dbReference>
<keyword evidence="2 6" id="KW-0479">Metal-binding</keyword>
<dbReference type="Gene3D" id="3.60.10.10">
    <property type="entry name" value="Endonuclease/exonuclease/phosphatase"/>
    <property type="match status" value="1"/>
</dbReference>
<dbReference type="AlphaFoldDB" id="A0A0D0NP12"/>
<name>A0A0D0NP12_9RHOB</name>
<dbReference type="OrthoDB" id="9803914at2"/>
<dbReference type="InterPro" id="IPR004808">
    <property type="entry name" value="AP_endonuc_1"/>
</dbReference>
<evidence type="ECO:0000256" key="7">
    <source>
        <dbReference type="PIRSR" id="PIRSR604808-3"/>
    </source>
</evidence>